<dbReference type="InterPro" id="IPR001920">
    <property type="entry name" value="Asp/Glu_race"/>
</dbReference>
<sequence>MLNISPFCDLVDPVGVFDAGIGSYAMVDLIRRRQPERDILYFADRASFPYGAKSREELLAITRRSVDYLAGLGAGSVVLASNAPSIMVLDALKSGFALPVHGVAPPVRAACSASRSGKVAIMGVRSMIDSAELPRFVRTQTDNPENVALINASAMVELVENGAFLREPELTTLKVTAFCDEIAACHPEVDALTLSSTHLPWLRPFFENARPGWQFFDPADDVVAALPHLHSNKSHSGKPHSAKPQGATGRTVALVTESAAYPVDEFRRMLALLGVDLPLTVVSPLSDMHV</sequence>
<dbReference type="OrthoDB" id="9801055at2"/>
<dbReference type="GO" id="GO:0016855">
    <property type="term" value="F:racemase and epimerase activity, acting on amino acids and derivatives"/>
    <property type="evidence" value="ECO:0007669"/>
    <property type="project" value="InterPro"/>
</dbReference>
<organism evidence="1 2">
    <name type="scientific">Falsochrobactrum shanghaiense</name>
    <dbReference type="NCBI Taxonomy" id="2201899"/>
    <lineage>
        <taxon>Bacteria</taxon>
        <taxon>Pseudomonadati</taxon>
        <taxon>Pseudomonadota</taxon>
        <taxon>Alphaproteobacteria</taxon>
        <taxon>Hyphomicrobiales</taxon>
        <taxon>Brucellaceae</taxon>
        <taxon>Falsochrobactrum</taxon>
    </lineage>
</organism>
<evidence type="ECO:0000313" key="2">
    <source>
        <dbReference type="Proteomes" id="UP000245865"/>
    </source>
</evidence>
<comment type="caution">
    <text evidence="1">The sequence shown here is derived from an EMBL/GenBank/DDBJ whole genome shotgun (WGS) entry which is preliminary data.</text>
</comment>
<dbReference type="EMBL" id="QGDB01000001">
    <property type="protein sequence ID" value="PWL19531.1"/>
    <property type="molecule type" value="Genomic_DNA"/>
</dbReference>
<protein>
    <submittedName>
        <fullName evidence="1">Asp/Glu racemase</fullName>
    </submittedName>
</protein>
<gene>
    <name evidence="1" type="ORF">DKP76_03035</name>
</gene>
<evidence type="ECO:0000313" key="1">
    <source>
        <dbReference type="EMBL" id="PWL19531.1"/>
    </source>
</evidence>
<dbReference type="RefSeq" id="WP_109704921.1">
    <property type="nucleotide sequence ID" value="NZ_QGDB01000001.1"/>
</dbReference>
<accession>A0A316JE43</accession>
<dbReference type="SUPFAM" id="SSF53681">
    <property type="entry name" value="Aspartate/glutamate racemase"/>
    <property type="match status" value="2"/>
</dbReference>
<proteinExistence type="predicted"/>
<dbReference type="Gene3D" id="3.40.50.1860">
    <property type="match status" value="2"/>
</dbReference>
<dbReference type="AlphaFoldDB" id="A0A316JE43"/>
<reference evidence="1 2" key="1">
    <citation type="submission" date="2018-05" db="EMBL/GenBank/DDBJ databases">
        <title>Comparative genomic sequence analysis between strain HN4 and CCM 8460T (Falsochrobactrum ovis) will provide more evidence to prove that HN4 is a new species of Falsochrobactrum.</title>
        <authorList>
            <person name="Lyu W."/>
            <person name="Sun L."/>
            <person name="Yao L."/>
        </authorList>
    </citation>
    <scope>NUCLEOTIDE SEQUENCE [LARGE SCALE GENOMIC DNA]</scope>
    <source>
        <strain evidence="1 2">HN4</strain>
    </source>
</reference>
<keyword evidence="2" id="KW-1185">Reference proteome</keyword>
<name>A0A316JE43_9HYPH</name>
<dbReference type="Proteomes" id="UP000245865">
    <property type="component" value="Unassembled WGS sequence"/>
</dbReference>